<dbReference type="AlphaFoldDB" id="A0A413DH47"/>
<keyword evidence="1" id="KW-0233">DNA recombination</keyword>
<organism evidence="4 5">
    <name type="scientific">Agathobacter rectalis</name>
    <dbReference type="NCBI Taxonomy" id="39491"/>
    <lineage>
        <taxon>Bacteria</taxon>
        <taxon>Bacillati</taxon>
        <taxon>Bacillota</taxon>
        <taxon>Clostridia</taxon>
        <taxon>Lachnospirales</taxon>
        <taxon>Lachnospiraceae</taxon>
        <taxon>Agathobacter</taxon>
    </lineage>
</organism>
<dbReference type="PANTHER" id="PTHR10948:SF23">
    <property type="entry name" value="TRANSPOSASE INSI FOR INSERTION SEQUENCE ELEMENT IS30A-RELATED"/>
    <property type="match status" value="1"/>
</dbReference>
<dbReference type="GO" id="GO:0006310">
    <property type="term" value="P:DNA recombination"/>
    <property type="evidence" value="ECO:0007669"/>
    <property type="project" value="UniProtKB-KW"/>
</dbReference>
<reference evidence="4 5" key="1">
    <citation type="submission" date="2018-08" db="EMBL/GenBank/DDBJ databases">
        <title>A genome reference for cultivated species of the human gut microbiota.</title>
        <authorList>
            <person name="Zou Y."/>
            <person name="Xue W."/>
            <person name="Luo G."/>
        </authorList>
    </citation>
    <scope>NUCLEOTIDE SEQUENCE [LARGE SCALE GENOMIC DNA]</scope>
    <source>
        <strain evidence="4 5">AF06-19</strain>
    </source>
</reference>
<dbReference type="Proteomes" id="UP000283683">
    <property type="component" value="Unassembled WGS sequence"/>
</dbReference>
<dbReference type="EMBL" id="QSAZ01000019">
    <property type="protein sequence ID" value="RGW85191.1"/>
    <property type="molecule type" value="Genomic_DNA"/>
</dbReference>
<evidence type="ECO:0000256" key="2">
    <source>
        <dbReference type="SAM" id="MobiDB-lite"/>
    </source>
</evidence>
<dbReference type="Gene3D" id="3.30.420.10">
    <property type="entry name" value="Ribonuclease H-like superfamily/Ribonuclease H"/>
    <property type="match status" value="1"/>
</dbReference>
<feature type="compositionally biased region" description="Basic and acidic residues" evidence="2">
    <location>
        <begin position="162"/>
        <end position="172"/>
    </location>
</feature>
<dbReference type="InterPro" id="IPR001584">
    <property type="entry name" value="Integrase_cat-core"/>
</dbReference>
<feature type="region of interest" description="Disordered" evidence="2">
    <location>
        <begin position="145"/>
        <end position="172"/>
    </location>
</feature>
<dbReference type="PROSITE" id="PS50994">
    <property type="entry name" value="INTEGRASE"/>
    <property type="match status" value="1"/>
</dbReference>
<dbReference type="GO" id="GO:0003676">
    <property type="term" value="F:nucleic acid binding"/>
    <property type="evidence" value="ECO:0007669"/>
    <property type="project" value="InterPro"/>
</dbReference>
<dbReference type="PANTHER" id="PTHR10948">
    <property type="entry name" value="TRANSPOSASE"/>
    <property type="match status" value="1"/>
</dbReference>
<dbReference type="Pfam" id="PF13936">
    <property type="entry name" value="HTH_38"/>
    <property type="match status" value="1"/>
</dbReference>
<dbReference type="Pfam" id="PF00665">
    <property type="entry name" value="rve"/>
    <property type="match status" value="1"/>
</dbReference>
<sequence>MRSFKHISFNDRLKIEVLRKAGHTPKEIAEILHFHISTIYRELKRGQFEALNSDLTTEIRYSPDIAQEYMNGVLSAKGADLKIGNEKEFADRIEEIIINEGYSPAAALAKVKEEGIDFTVCVTTLYSYIDKGIFYNLTLKNLPEKRKGEKKHKRKTTQKRATKGESIENRPEEIDTRETFGHWEMDTVVGARGVSKKSLLVLTERKTRKEIIFLLKEHTAAAVVKALDRLERKTGAAFRKIFKTITVDNGSEFADWQGMERSKRNKKNRTKVYYCHPYSSWERGSNENQNKLVRRHIPKGVNFDDKTQGDIDNIAEWINNYPRRLFEYQSAEKLYNDELKKIAA</sequence>
<dbReference type="GO" id="GO:0005829">
    <property type="term" value="C:cytosol"/>
    <property type="evidence" value="ECO:0007669"/>
    <property type="project" value="TreeGrafter"/>
</dbReference>
<dbReference type="Gene3D" id="1.10.10.60">
    <property type="entry name" value="Homeodomain-like"/>
    <property type="match status" value="1"/>
</dbReference>
<evidence type="ECO:0000313" key="4">
    <source>
        <dbReference type="EMBL" id="RGW85191.1"/>
    </source>
</evidence>
<evidence type="ECO:0000256" key="1">
    <source>
        <dbReference type="ARBA" id="ARBA00023172"/>
    </source>
</evidence>
<feature type="compositionally biased region" description="Basic residues" evidence="2">
    <location>
        <begin position="148"/>
        <end position="161"/>
    </location>
</feature>
<dbReference type="InterPro" id="IPR036397">
    <property type="entry name" value="RNaseH_sf"/>
</dbReference>
<dbReference type="InterPro" id="IPR012337">
    <property type="entry name" value="RNaseH-like_sf"/>
</dbReference>
<gene>
    <name evidence="4" type="ORF">DWV45_14800</name>
</gene>
<dbReference type="InterPro" id="IPR053392">
    <property type="entry name" value="Transposase_IS30-like"/>
</dbReference>
<dbReference type="InterPro" id="IPR051917">
    <property type="entry name" value="Transposase-Integrase"/>
</dbReference>
<evidence type="ECO:0000259" key="3">
    <source>
        <dbReference type="PROSITE" id="PS50994"/>
    </source>
</evidence>
<name>A0A413DH47_9FIRM</name>
<dbReference type="SUPFAM" id="SSF53098">
    <property type="entry name" value="Ribonuclease H-like"/>
    <property type="match status" value="1"/>
</dbReference>
<feature type="domain" description="Integrase catalytic" evidence="3">
    <location>
        <begin position="167"/>
        <end position="339"/>
    </location>
</feature>
<dbReference type="GO" id="GO:0032196">
    <property type="term" value="P:transposition"/>
    <property type="evidence" value="ECO:0007669"/>
    <property type="project" value="TreeGrafter"/>
</dbReference>
<dbReference type="RefSeq" id="WP_118327328.1">
    <property type="nucleotide sequence ID" value="NZ_QSAZ01000019.1"/>
</dbReference>
<dbReference type="GO" id="GO:0015074">
    <property type="term" value="P:DNA integration"/>
    <property type="evidence" value="ECO:0007669"/>
    <property type="project" value="InterPro"/>
</dbReference>
<accession>A0A413DH47</accession>
<comment type="caution">
    <text evidence="4">The sequence shown here is derived from an EMBL/GenBank/DDBJ whole genome shotgun (WGS) entry which is preliminary data.</text>
</comment>
<protein>
    <submittedName>
        <fullName evidence="4">IS30 family transposase</fullName>
    </submittedName>
</protein>
<proteinExistence type="predicted"/>
<dbReference type="NCBIfam" id="NF033563">
    <property type="entry name" value="transpos_IS30"/>
    <property type="match status" value="1"/>
</dbReference>
<dbReference type="GO" id="GO:0004803">
    <property type="term" value="F:transposase activity"/>
    <property type="evidence" value="ECO:0007669"/>
    <property type="project" value="TreeGrafter"/>
</dbReference>
<dbReference type="InterPro" id="IPR025246">
    <property type="entry name" value="IS30-like_HTH"/>
</dbReference>
<evidence type="ECO:0000313" key="5">
    <source>
        <dbReference type="Proteomes" id="UP000283683"/>
    </source>
</evidence>